<comment type="caution">
    <text evidence="1">The sequence shown here is derived from an EMBL/GenBank/DDBJ whole genome shotgun (WGS) entry which is preliminary data.</text>
</comment>
<name>A0A2A4T1K2_9DELT</name>
<evidence type="ECO:0000313" key="2">
    <source>
        <dbReference type="Proteomes" id="UP000218113"/>
    </source>
</evidence>
<dbReference type="EMBL" id="NVSR01000069">
    <property type="protein sequence ID" value="PCI27201.1"/>
    <property type="molecule type" value="Genomic_DNA"/>
</dbReference>
<dbReference type="Proteomes" id="UP000218113">
    <property type="component" value="Unassembled WGS sequence"/>
</dbReference>
<dbReference type="AlphaFoldDB" id="A0A2A4T1K2"/>
<sequence length="106" mass="12668">MKPSEIRKRLENGDMTVQEWVECVFADEWTKKFKKINGSLPGEPNSRWNFLKNRIGWKVRNKIINNQILEDQEWLDGLTKQYGLRYSFRNGKVDFALMKESKKKKS</sequence>
<gene>
    <name evidence="1" type="ORF">COB67_09070</name>
</gene>
<proteinExistence type="predicted"/>
<protein>
    <submittedName>
        <fullName evidence="1">Uncharacterized protein</fullName>
    </submittedName>
</protein>
<organism evidence="1 2">
    <name type="scientific">SAR324 cluster bacterium</name>
    <dbReference type="NCBI Taxonomy" id="2024889"/>
    <lineage>
        <taxon>Bacteria</taxon>
        <taxon>Deltaproteobacteria</taxon>
        <taxon>SAR324 cluster</taxon>
    </lineage>
</organism>
<accession>A0A2A4T1K2</accession>
<reference evidence="2" key="1">
    <citation type="submission" date="2017-08" db="EMBL/GenBank/DDBJ databases">
        <title>A dynamic microbial community with high functional redundancy inhabits the cold, oxic subseafloor aquifer.</title>
        <authorList>
            <person name="Tully B.J."/>
            <person name="Wheat C.G."/>
            <person name="Glazer B.T."/>
            <person name="Huber J.A."/>
        </authorList>
    </citation>
    <scope>NUCLEOTIDE SEQUENCE [LARGE SCALE GENOMIC DNA]</scope>
</reference>
<evidence type="ECO:0000313" key="1">
    <source>
        <dbReference type="EMBL" id="PCI27201.1"/>
    </source>
</evidence>